<reference evidence="1" key="1">
    <citation type="submission" date="2022-03" db="EMBL/GenBank/DDBJ databases">
        <authorList>
            <person name="Sayadi A."/>
        </authorList>
    </citation>
    <scope>NUCLEOTIDE SEQUENCE</scope>
</reference>
<organism evidence="1 2">
    <name type="scientific">Acanthoscelides obtectus</name>
    <name type="common">Bean weevil</name>
    <name type="synonym">Bruchus obtectus</name>
    <dbReference type="NCBI Taxonomy" id="200917"/>
    <lineage>
        <taxon>Eukaryota</taxon>
        <taxon>Metazoa</taxon>
        <taxon>Ecdysozoa</taxon>
        <taxon>Arthropoda</taxon>
        <taxon>Hexapoda</taxon>
        <taxon>Insecta</taxon>
        <taxon>Pterygota</taxon>
        <taxon>Neoptera</taxon>
        <taxon>Endopterygota</taxon>
        <taxon>Coleoptera</taxon>
        <taxon>Polyphaga</taxon>
        <taxon>Cucujiformia</taxon>
        <taxon>Chrysomeloidea</taxon>
        <taxon>Chrysomelidae</taxon>
        <taxon>Bruchinae</taxon>
        <taxon>Bruchini</taxon>
        <taxon>Acanthoscelides</taxon>
    </lineage>
</organism>
<comment type="caution">
    <text evidence="1">The sequence shown here is derived from an EMBL/GenBank/DDBJ whole genome shotgun (WGS) entry which is preliminary data.</text>
</comment>
<sequence>MGHRTTWKNRGTVAWVDLNLPLTVDPQSWLAAGAVKKLLKSGPRNRGDAAVFPFPEVVVHLTDHLLCSCIFRYCYVLYRRSTNVKLKSNTHNKIAEEYYVATIPLYQIV</sequence>
<dbReference type="EMBL" id="CAKOFQ010006713">
    <property type="protein sequence ID" value="CAH1964137.1"/>
    <property type="molecule type" value="Genomic_DNA"/>
</dbReference>
<name>A0A9P0JZ78_ACAOB</name>
<evidence type="ECO:0000313" key="2">
    <source>
        <dbReference type="Proteomes" id="UP001152888"/>
    </source>
</evidence>
<dbReference type="Proteomes" id="UP001152888">
    <property type="component" value="Unassembled WGS sequence"/>
</dbReference>
<proteinExistence type="predicted"/>
<protein>
    <submittedName>
        <fullName evidence="1">Uncharacterized protein</fullName>
    </submittedName>
</protein>
<gene>
    <name evidence="1" type="ORF">ACAOBT_LOCUS5608</name>
</gene>
<accession>A0A9P0JZ78</accession>
<dbReference type="AlphaFoldDB" id="A0A9P0JZ78"/>
<evidence type="ECO:0000313" key="1">
    <source>
        <dbReference type="EMBL" id="CAH1964137.1"/>
    </source>
</evidence>
<keyword evidence="2" id="KW-1185">Reference proteome</keyword>